<feature type="non-terminal residue" evidence="1">
    <location>
        <position position="493"/>
    </location>
</feature>
<evidence type="ECO:0000313" key="1">
    <source>
        <dbReference type="EMBL" id="KKL14782.1"/>
    </source>
</evidence>
<comment type="caution">
    <text evidence="1">The sequence shown here is derived from an EMBL/GenBank/DDBJ whole genome shotgun (WGS) entry which is preliminary data.</text>
</comment>
<dbReference type="EMBL" id="LAZR01040319">
    <property type="protein sequence ID" value="KKL14782.1"/>
    <property type="molecule type" value="Genomic_DNA"/>
</dbReference>
<protein>
    <submittedName>
        <fullName evidence="1">Uncharacterized protein</fullName>
    </submittedName>
</protein>
<sequence length="493" mass="50141">MPFERLSKKGLPFPVVDDPVATQELAELVDVSDAYIMEQWATDIVLTGGLTYAYKGGTVFTGGAYSQVADGTVTLAASDVNYVERDATGVVTVNQTAFTDTKLPMAKVTTDVTGITDIEDWRVLETPAAATVGSHVVATTVALGPSHSVSALSSGMVLRATGATTSAYGYLVASDIPGLNASKITTGTLVVARGGTGVSAPTAGKILLGAGASAMTQLDFGAAGGYVRSTGAAWARSGLLASDLTGTTLPASIVTSSLTTVAETAVTAHEAALTIGAAQITAGSFGTGAYVFDNTVSGITTLTATTLAGTLSTAAQPNVTGLGTQAQALDMGTQNITNVGTYSGGNVTVASGAGVVKARFFYRGSSSGDFYLSGGTDQNTGSNIAMFGELHGSLPYYIRFRKDATIVLEYDGTSWDFQGNAVSMGALTSSGIAIESGTPVITLKDTNNVLGDVAYSSYIRGTDSADVQAWWLGDGGSSVKQASFWATTGYKLG</sequence>
<proteinExistence type="predicted"/>
<name>A0A0F9BLQ8_9ZZZZ</name>
<accession>A0A0F9BLQ8</accession>
<reference evidence="1" key="1">
    <citation type="journal article" date="2015" name="Nature">
        <title>Complex archaea that bridge the gap between prokaryotes and eukaryotes.</title>
        <authorList>
            <person name="Spang A."/>
            <person name="Saw J.H."/>
            <person name="Jorgensen S.L."/>
            <person name="Zaremba-Niedzwiedzka K."/>
            <person name="Martijn J."/>
            <person name="Lind A.E."/>
            <person name="van Eijk R."/>
            <person name="Schleper C."/>
            <person name="Guy L."/>
            <person name="Ettema T.J."/>
        </authorList>
    </citation>
    <scope>NUCLEOTIDE SEQUENCE</scope>
</reference>
<gene>
    <name evidence="1" type="ORF">LCGC14_2512210</name>
</gene>
<dbReference type="AlphaFoldDB" id="A0A0F9BLQ8"/>
<organism evidence="1">
    <name type="scientific">marine sediment metagenome</name>
    <dbReference type="NCBI Taxonomy" id="412755"/>
    <lineage>
        <taxon>unclassified sequences</taxon>
        <taxon>metagenomes</taxon>
        <taxon>ecological metagenomes</taxon>
    </lineage>
</organism>